<evidence type="ECO:0000256" key="1">
    <source>
        <dbReference type="PROSITE-ProRule" id="PRU00047"/>
    </source>
</evidence>
<reference evidence="4 5" key="1">
    <citation type="journal article" date="2019" name="Sci. Rep.">
        <title>Orb-weaving spider Araneus ventricosus genome elucidates the spidroin gene catalogue.</title>
        <authorList>
            <person name="Kono N."/>
            <person name="Nakamura H."/>
            <person name="Ohtoshi R."/>
            <person name="Moran D.A.P."/>
            <person name="Shinohara A."/>
            <person name="Yoshida Y."/>
            <person name="Fujiwara M."/>
            <person name="Mori M."/>
            <person name="Tomita M."/>
            <person name="Arakawa K."/>
        </authorList>
    </citation>
    <scope>NUCLEOTIDE SEQUENCE [LARGE SCALE GENOMIC DNA]</scope>
</reference>
<dbReference type="SUPFAM" id="SSF57756">
    <property type="entry name" value="Retrovirus zinc finger-like domains"/>
    <property type="match status" value="1"/>
</dbReference>
<evidence type="ECO:0000313" key="4">
    <source>
        <dbReference type="EMBL" id="GBN55059.1"/>
    </source>
</evidence>
<dbReference type="EMBL" id="BGPR01012209">
    <property type="protein sequence ID" value="GBN55059.1"/>
    <property type="molecule type" value="Genomic_DNA"/>
</dbReference>
<evidence type="ECO:0000259" key="3">
    <source>
        <dbReference type="PROSITE" id="PS50158"/>
    </source>
</evidence>
<dbReference type="PROSITE" id="PS50158">
    <property type="entry name" value="ZF_CCHC"/>
    <property type="match status" value="1"/>
</dbReference>
<keyword evidence="5" id="KW-1185">Reference proteome</keyword>
<dbReference type="Gene3D" id="3.10.10.10">
    <property type="entry name" value="HIV Type 1 Reverse Transcriptase, subunit A, domain 1"/>
    <property type="match status" value="1"/>
</dbReference>
<feature type="compositionally biased region" description="Basic and acidic residues" evidence="2">
    <location>
        <begin position="553"/>
        <end position="573"/>
    </location>
</feature>
<feature type="region of interest" description="Disordered" evidence="2">
    <location>
        <begin position="465"/>
        <end position="484"/>
    </location>
</feature>
<dbReference type="Gene3D" id="3.30.420.10">
    <property type="entry name" value="Ribonuclease H-like superfamily/Ribonuclease H"/>
    <property type="match status" value="1"/>
</dbReference>
<proteinExistence type="predicted"/>
<organism evidence="4 5">
    <name type="scientific">Araneus ventricosus</name>
    <name type="common">Orbweaver spider</name>
    <name type="synonym">Epeira ventricosa</name>
    <dbReference type="NCBI Taxonomy" id="182803"/>
    <lineage>
        <taxon>Eukaryota</taxon>
        <taxon>Metazoa</taxon>
        <taxon>Ecdysozoa</taxon>
        <taxon>Arthropoda</taxon>
        <taxon>Chelicerata</taxon>
        <taxon>Arachnida</taxon>
        <taxon>Araneae</taxon>
        <taxon>Araneomorphae</taxon>
        <taxon>Entelegynae</taxon>
        <taxon>Araneoidea</taxon>
        <taxon>Araneidae</taxon>
        <taxon>Araneus</taxon>
    </lineage>
</organism>
<accession>A0A4Y2PV14</accession>
<comment type="caution">
    <text evidence="4">The sequence shown here is derived from an EMBL/GenBank/DDBJ whole genome shotgun (WGS) entry which is preliminary data.</text>
</comment>
<keyword evidence="1" id="KW-0863">Zinc-finger</keyword>
<dbReference type="GO" id="GO:0008270">
    <property type="term" value="F:zinc ion binding"/>
    <property type="evidence" value="ECO:0007669"/>
    <property type="project" value="UniProtKB-KW"/>
</dbReference>
<evidence type="ECO:0000256" key="2">
    <source>
        <dbReference type="SAM" id="MobiDB-lite"/>
    </source>
</evidence>
<dbReference type="PANTHER" id="PTHR47331">
    <property type="entry name" value="PHD-TYPE DOMAIN-CONTAINING PROTEIN"/>
    <property type="match status" value="1"/>
</dbReference>
<dbReference type="GO" id="GO:0042575">
    <property type="term" value="C:DNA polymerase complex"/>
    <property type="evidence" value="ECO:0007669"/>
    <property type="project" value="UniProtKB-ARBA"/>
</dbReference>
<dbReference type="Proteomes" id="UP000499080">
    <property type="component" value="Unassembled WGS sequence"/>
</dbReference>
<sequence length="615" mass="68664">MRIVFDASSSHSFQHLSLNDCLWPGPNLNSNIFDILINFRLNKFAIISDIEKAFLQITLAEKDRDAVRFLWTENDSLQVYRFNRVLFGVRSSPFLLSASIKTHLKNSVMSFRPRLKHKSYSFGFCIGSYLRFLYRVLKRFFSRRGKSSKLFSDNAKIFVGASIELKKLYKMVSHPNEILANFLLSENIEWKFIPPKSPNFGGLREAGVKSFKHLKRVVGNANLTLEEFLTVILEIESVLNSRPLTPLSTKFDNFETLSPDHFRIGFKVGSVKKFETFYPIGGAHDLCVAPTGVIIASTVSPHSALNSSKGVITCGRLLNLSNEEITQELGSQGVKDVRRINIRRNGELLPTKHFILTFSTPRLPEYIKAGYVRCSVRPYIPNPLRCFKCQRFGHSKTNCRGTLTCARCAAAGHESTDCNAVEKCVNCDGKHTSFSRSCPKWKVEKEIVATKFKNISFPEARRLVKAQTPQDVPSTSKSPEPVAIASSSCTTNKNILPKPSSQTSAVSQDSFGFTIVNRKKKPKISANSPSVNNKQIKANTATKFWTKSPRSSASEKAKNKILKNKTDKNKISTDKTANSTSESSEGNSSDTDSDITVTSAPEASNTQKKQGKIQI</sequence>
<protein>
    <recommendedName>
        <fullName evidence="3">CCHC-type domain-containing protein</fullName>
    </recommendedName>
</protein>
<keyword evidence="1" id="KW-0479">Metal-binding</keyword>
<evidence type="ECO:0000313" key="5">
    <source>
        <dbReference type="Proteomes" id="UP000499080"/>
    </source>
</evidence>
<dbReference type="InterPro" id="IPR001878">
    <property type="entry name" value="Znf_CCHC"/>
</dbReference>
<feature type="region of interest" description="Disordered" evidence="2">
    <location>
        <begin position="522"/>
        <end position="615"/>
    </location>
</feature>
<dbReference type="InterPro" id="IPR043502">
    <property type="entry name" value="DNA/RNA_pol_sf"/>
</dbReference>
<name>A0A4Y2PV14_ARAVE</name>
<feature type="compositionally biased region" description="Polar residues" evidence="2">
    <location>
        <begin position="467"/>
        <end position="478"/>
    </location>
</feature>
<dbReference type="InterPro" id="IPR036397">
    <property type="entry name" value="RNaseH_sf"/>
</dbReference>
<dbReference type="InterPro" id="IPR012337">
    <property type="entry name" value="RNaseH-like_sf"/>
</dbReference>
<keyword evidence="1" id="KW-0862">Zinc</keyword>
<dbReference type="AlphaFoldDB" id="A0A4Y2PV14"/>
<feature type="domain" description="CCHC-type" evidence="3">
    <location>
        <begin position="385"/>
        <end position="400"/>
    </location>
</feature>
<dbReference type="SUPFAM" id="SSF53098">
    <property type="entry name" value="Ribonuclease H-like"/>
    <property type="match status" value="1"/>
</dbReference>
<dbReference type="InterPro" id="IPR043128">
    <property type="entry name" value="Rev_trsase/Diguanyl_cyclase"/>
</dbReference>
<gene>
    <name evidence="4" type="ORF">AVEN_204340_1</name>
</gene>
<dbReference type="Gene3D" id="3.30.70.270">
    <property type="match status" value="1"/>
</dbReference>
<dbReference type="SMART" id="SM00343">
    <property type="entry name" value="ZnF_C2HC"/>
    <property type="match status" value="2"/>
</dbReference>
<dbReference type="GO" id="GO:0071897">
    <property type="term" value="P:DNA biosynthetic process"/>
    <property type="evidence" value="ECO:0007669"/>
    <property type="project" value="UniProtKB-ARBA"/>
</dbReference>
<dbReference type="SUPFAM" id="SSF56672">
    <property type="entry name" value="DNA/RNA polymerases"/>
    <property type="match status" value="1"/>
</dbReference>
<dbReference type="GO" id="GO:0003676">
    <property type="term" value="F:nucleic acid binding"/>
    <property type="evidence" value="ECO:0007669"/>
    <property type="project" value="InterPro"/>
</dbReference>
<feature type="compositionally biased region" description="Low complexity" evidence="2">
    <location>
        <begin position="578"/>
        <end position="599"/>
    </location>
</feature>
<feature type="compositionally biased region" description="Polar residues" evidence="2">
    <location>
        <begin position="525"/>
        <end position="552"/>
    </location>
</feature>
<dbReference type="InterPro" id="IPR036875">
    <property type="entry name" value="Znf_CCHC_sf"/>
</dbReference>